<evidence type="ECO:0000313" key="7">
    <source>
        <dbReference type="EMBL" id="KLO20068.1"/>
    </source>
</evidence>
<feature type="repeat" description="WD" evidence="5">
    <location>
        <begin position="284"/>
        <end position="312"/>
    </location>
</feature>
<evidence type="ECO:0000256" key="1">
    <source>
        <dbReference type="ARBA" id="ARBA00004604"/>
    </source>
</evidence>
<dbReference type="GO" id="GO:0000480">
    <property type="term" value="P:endonucleolytic cleavage in 5'-ETS of tricistronic rRNA transcript (SSU-rRNA, 5.8S rRNA, LSU-rRNA)"/>
    <property type="evidence" value="ECO:0007669"/>
    <property type="project" value="TreeGrafter"/>
</dbReference>
<dbReference type="GO" id="GO:0000472">
    <property type="term" value="P:endonucleolytic cleavage to generate mature 5'-end of SSU-rRNA from (SSU-rRNA, 5.8S rRNA, LSU-rRNA)"/>
    <property type="evidence" value="ECO:0007669"/>
    <property type="project" value="TreeGrafter"/>
</dbReference>
<dbReference type="PRINTS" id="PR00320">
    <property type="entry name" value="GPROTEINBRPT"/>
</dbReference>
<sequence length="877" mass="95743">MPALKTAFEKYREIKPLHTGGPVTVDANGQKIFTCVGDEVVLTDLEKGQEICRFIADDETINSFCLTPDASYFAVFTASLTLHIYSDPLNVPSSDKPVRTSRTVARSHEAPVHVCAVDPTSTFLASGSADGVVKIWDLHRGYVTHAFKGHGGVISTLAFRFIHDTSSAINVQPTLQLITGCVDTKLRVFDLNSKSGGGKPLAVLEGHVSVPRSIDVTPDGKRMISAGRDSVVLIWEFAEDSARSSKGKGKEVAKLVKTIPVLERVEAAGLLPNDLTLGAGGISSEKSTYFFTAGEKGTIKIWDASKGASVTSLNELQSDSEEEMEVQREILDARYLSSQSSIFSIHADHNILFHSLSSRSLTRQLIGFNDEIIDACFLNGTAPDSHLAVAANSSLIRVYSTTENDARLLSGHSGMLLCLSQSVDGKLLASGSKDKSVRLWSFDNDRQMWSCVASCDGHAESVGAVALSRKQDENERARFLFSGSQDRTIKMWDLASLPVHSDDSELHKCKSLSTQKAHEKDINSLDVSPNDLFLASGSQDKTAKVYEISYVRSGTNTRGELKLLGTCKGHKRGVWTVKFGRFDKVLATGSGDKTVKLWNLDDFSCVKTFEGHTNSVLRVDFLNHDMQLATTASDGLLKLWNVRTEECQATMDNHEDKVWALATNSQESVIVTGAADSTITFWKDCTVEKQKQQEAEREEAILKDQDFANYVALKDYRSAISLALSMDQPGRLFALFKELLSMGDSPGSDSEGNSHVTSSVIRNLPPAELAKLMRHIRTWNANARTSMVAQAILHAIFKLRTTDDVSEALGQTSGSTATTSSREANSVSEIVQALTPYTERHLARLDRLVQDSYVLDFILAEMDGGMLVGGDEAMVMA</sequence>
<dbReference type="InterPro" id="IPR019775">
    <property type="entry name" value="WD40_repeat_CS"/>
</dbReference>
<evidence type="ECO:0000256" key="4">
    <source>
        <dbReference type="ARBA" id="ARBA00023242"/>
    </source>
</evidence>
<dbReference type="PROSITE" id="PS50082">
    <property type="entry name" value="WD_REPEATS_2"/>
    <property type="match status" value="9"/>
</dbReference>
<dbReference type="GO" id="GO:0032040">
    <property type="term" value="C:small-subunit processome"/>
    <property type="evidence" value="ECO:0007669"/>
    <property type="project" value="InterPro"/>
</dbReference>
<keyword evidence="4" id="KW-0539">Nucleus</keyword>
<feature type="repeat" description="WD" evidence="5">
    <location>
        <begin position="609"/>
        <end position="650"/>
    </location>
</feature>
<feature type="repeat" description="WD" evidence="5">
    <location>
        <begin position="651"/>
        <end position="683"/>
    </location>
</feature>
<dbReference type="Gene3D" id="2.130.10.10">
    <property type="entry name" value="YVTN repeat-like/Quinoprotein amine dehydrogenase"/>
    <property type="match status" value="4"/>
</dbReference>
<dbReference type="PANTHER" id="PTHR19854">
    <property type="entry name" value="TRANSDUCIN BETA-LIKE 3"/>
    <property type="match status" value="1"/>
</dbReference>
<dbReference type="AlphaFoldDB" id="A0A0H2SEC1"/>
<evidence type="ECO:0000256" key="5">
    <source>
        <dbReference type="PROSITE-ProRule" id="PRU00221"/>
    </source>
</evidence>
<organism evidence="7 8">
    <name type="scientific">Schizopora paradoxa</name>
    <dbReference type="NCBI Taxonomy" id="27342"/>
    <lineage>
        <taxon>Eukaryota</taxon>
        <taxon>Fungi</taxon>
        <taxon>Dikarya</taxon>
        <taxon>Basidiomycota</taxon>
        <taxon>Agaricomycotina</taxon>
        <taxon>Agaricomycetes</taxon>
        <taxon>Hymenochaetales</taxon>
        <taxon>Schizoporaceae</taxon>
        <taxon>Schizopora</taxon>
    </lineage>
</organism>
<evidence type="ECO:0000313" key="8">
    <source>
        <dbReference type="Proteomes" id="UP000053477"/>
    </source>
</evidence>
<comment type="subcellular location">
    <subcellularLocation>
        <location evidence="1">Nucleus</location>
        <location evidence="1">Nucleolus</location>
    </subcellularLocation>
</comment>
<protein>
    <submittedName>
        <fullName evidence="7">WD40 repeat-like protein</fullName>
    </submittedName>
</protein>
<evidence type="ECO:0000256" key="2">
    <source>
        <dbReference type="ARBA" id="ARBA00022574"/>
    </source>
</evidence>
<keyword evidence="2 5" id="KW-0853">WD repeat</keyword>
<evidence type="ECO:0000256" key="3">
    <source>
        <dbReference type="ARBA" id="ARBA00022737"/>
    </source>
</evidence>
<keyword evidence="3" id="KW-0677">Repeat</keyword>
<gene>
    <name evidence="7" type="ORF">SCHPADRAFT_912296</name>
</gene>
<dbReference type="Pfam" id="PF00400">
    <property type="entry name" value="WD40"/>
    <property type="match status" value="8"/>
</dbReference>
<dbReference type="Pfam" id="PF08625">
    <property type="entry name" value="Utp13"/>
    <property type="match status" value="1"/>
</dbReference>
<dbReference type="Proteomes" id="UP000053477">
    <property type="component" value="Unassembled WGS sequence"/>
</dbReference>
<evidence type="ECO:0000259" key="6">
    <source>
        <dbReference type="Pfam" id="PF08625"/>
    </source>
</evidence>
<dbReference type="InterPro" id="IPR036322">
    <property type="entry name" value="WD40_repeat_dom_sf"/>
</dbReference>
<feature type="domain" description="U3 small nucleolar RNA-associated protein 13 C-terminal" evidence="6">
    <location>
        <begin position="704"/>
        <end position="862"/>
    </location>
</feature>
<dbReference type="SMART" id="SM00320">
    <property type="entry name" value="WD40"/>
    <property type="match status" value="12"/>
</dbReference>
<reference evidence="7 8" key="1">
    <citation type="submission" date="2015-04" db="EMBL/GenBank/DDBJ databases">
        <title>Complete genome sequence of Schizopora paradoxa KUC8140, a cosmopolitan wood degrader in East Asia.</title>
        <authorList>
            <consortium name="DOE Joint Genome Institute"/>
            <person name="Min B."/>
            <person name="Park H."/>
            <person name="Jang Y."/>
            <person name="Kim J.-J."/>
            <person name="Kim K.H."/>
            <person name="Pangilinan J."/>
            <person name="Lipzen A."/>
            <person name="Riley R."/>
            <person name="Grigoriev I.V."/>
            <person name="Spatafora J.W."/>
            <person name="Choi I.-G."/>
        </authorList>
    </citation>
    <scope>NUCLEOTIDE SEQUENCE [LARGE SCALE GENOMIC DNA]</scope>
    <source>
        <strain evidence="7 8">KUC8140</strain>
    </source>
</reference>
<feature type="repeat" description="WD" evidence="5">
    <location>
        <begin position="455"/>
        <end position="496"/>
    </location>
</feature>
<feature type="repeat" description="WD" evidence="5">
    <location>
        <begin position="204"/>
        <end position="245"/>
    </location>
</feature>
<dbReference type="InterPro" id="IPR020472">
    <property type="entry name" value="WD40_PAC1"/>
</dbReference>
<keyword evidence="8" id="KW-1185">Reference proteome</keyword>
<dbReference type="PROSITE" id="PS50294">
    <property type="entry name" value="WD_REPEATS_REGION"/>
    <property type="match status" value="8"/>
</dbReference>
<dbReference type="OrthoDB" id="5414888at2759"/>
<dbReference type="GO" id="GO:0034511">
    <property type="term" value="F:U3 snoRNA binding"/>
    <property type="evidence" value="ECO:0007669"/>
    <property type="project" value="TreeGrafter"/>
</dbReference>
<dbReference type="SUPFAM" id="SSF50978">
    <property type="entry name" value="WD40 repeat-like"/>
    <property type="match status" value="2"/>
</dbReference>
<proteinExistence type="predicted"/>
<feature type="repeat" description="WD" evidence="5">
    <location>
        <begin position="567"/>
        <end position="608"/>
    </location>
</feature>
<feature type="repeat" description="WD" evidence="5">
    <location>
        <begin position="409"/>
        <end position="450"/>
    </location>
</feature>
<name>A0A0H2SEC1_9AGAM</name>
<dbReference type="InParanoid" id="A0A0H2SEC1"/>
<dbReference type="GO" id="GO:0030686">
    <property type="term" value="C:90S preribosome"/>
    <property type="evidence" value="ECO:0007669"/>
    <property type="project" value="TreeGrafter"/>
</dbReference>
<dbReference type="EMBL" id="KQ085883">
    <property type="protein sequence ID" value="KLO20068.1"/>
    <property type="molecule type" value="Genomic_DNA"/>
</dbReference>
<dbReference type="STRING" id="27342.A0A0H2SEC1"/>
<dbReference type="PANTHER" id="PTHR19854:SF15">
    <property type="entry name" value="TRANSDUCIN BETA-LIKE PROTEIN 3"/>
    <property type="match status" value="1"/>
</dbReference>
<accession>A0A0H2SEC1</accession>
<dbReference type="InterPro" id="IPR001680">
    <property type="entry name" value="WD40_rpt"/>
</dbReference>
<dbReference type="PROSITE" id="PS00678">
    <property type="entry name" value="WD_REPEATS_1"/>
    <property type="match status" value="4"/>
</dbReference>
<dbReference type="InterPro" id="IPR015943">
    <property type="entry name" value="WD40/YVTN_repeat-like_dom_sf"/>
</dbReference>
<feature type="repeat" description="WD" evidence="5">
    <location>
        <begin position="105"/>
        <end position="146"/>
    </location>
</feature>
<dbReference type="CDD" id="cd00200">
    <property type="entry name" value="WD40"/>
    <property type="match status" value="1"/>
</dbReference>
<dbReference type="FunCoup" id="A0A0H2SEC1">
    <property type="interactions" value="662"/>
</dbReference>
<feature type="repeat" description="WD" evidence="5">
    <location>
        <begin position="515"/>
        <end position="549"/>
    </location>
</feature>
<dbReference type="InterPro" id="IPR013934">
    <property type="entry name" value="Utp13_C"/>
</dbReference>